<dbReference type="Proteomes" id="UP000824261">
    <property type="component" value="Unassembled WGS sequence"/>
</dbReference>
<evidence type="ECO:0000313" key="4">
    <source>
        <dbReference type="Proteomes" id="UP000824261"/>
    </source>
</evidence>
<evidence type="ECO:0000256" key="1">
    <source>
        <dbReference type="SAM" id="MobiDB-lite"/>
    </source>
</evidence>
<sequence length="134" mass="14592">MAEDKRYSIISVADDEDEDVVIQAGVVAGAEDVPASEEGGVTAAAASAADAVQTVRNDSPDRPETPSDVPELTPEEKRRLARAAAREEELERLRETERQLAAKPEQSRMHKIVLALFALGVVVFAVCYYVFFMA</sequence>
<evidence type="ECO:0000313" key="3">
    <source>
        <dbReference type="EMBL" id="HIR01805.1"/>
    </source>
</evidence>
<name>A0A9D1D3H4_9ACTN</name>
<feature type="transmembrane region" description="Helical" evidence="2">
    <location>
        <begin position="112"/>
        <end position="131"/>
    </location>
</feature>
<reference evidence="3" key="1">
    <citation type="submission" date="2020-10" db="EMBL/GenBank/DDBJ databases">
        <authorList>
            <person name="Gilroy R."/>
        </authorList>
    </citation>
    <scope>NUCLEOTIDE SEQUENCE</scope>
    <source>
        <strain evidence="3">ChiGjej1B1-2707</strain>
    </source>
</reference>
<organism evidence="3 4">
    <name type="scientific">Candidatus Aveggerthella stercoripullorum</name>
    <dbReference type="NCBI Taxonomy" id="2840688"/>
    <lineage>
        <taxon>Bacteria</taxon>
        <taxon>Bacillati</taxon>
        <taxon>Actinomycetota</taxon>
        <taxon>Coriobacteriia</taxon>
        <taxon>Eggerthellales</taxon>
        <taxon>Eggerthellaceae</taxon>
        <taxon>Eggerthellaceae incertae sedis</taxon>
        <taxon>Candidatus Aveggerthella</taxon>
    </lineage>
</organism>
<keyword evidence="2" id="KW-0472">Membrane</keyword>
<keyword evidence="2" id="KW-0812">Transmembrane</keyword>
<accession>A0A9D1D3H4</accession>
<feature type="region of interest" description="Disordered" evidence="1">
    <location>
        <begin position="42"/>
        <end position="84"/>
    </location>
</feature>
<feature type="compositionally biased region" description="Low complexity" evidence="1">
    <location>
        <begin position="42"/>
        <end position="52"/>
    </location>
</feature>
<keyword evidence="2" id="KW-1133">Transmembrane helix</keyword>
<dbReference type="EMBL" id="DVGB01000075">
    <property type="protein sequence ID" value="HIR01805.1"/>
    <property type="molecule type" value="Genomic_DNA"/>
</dbReference>
<proteinExistence type="predicted"/>
<dbReference type="AlphaFoldDB" id="A0A9D1D3H4"/>
<gene>
    <name evidence="3" type="ORF">IAA69_06040</name>
</gene>
<protein>
    <recommendedName>
        <fullName evidence="5">SURF2 Surfeit locus protein 2</fullName>
    </recommendedName>
</protein>
<comment type="caution">
    <text evidence="3">The sequence shown here is derived from an EMBL/GenBank/DDBJ whole genome shotgun (WGS) entry which is preliminary data.</text>
</comment>
<feature type="compositionally biased region" description="Basic and acidic residues" evidence="1">
    <location>
        <begin position="74"/>
        <end position="84"/>
    </location>
</feature>
<reference evidence="3" key="2">
    <citation type="journal article" date="2021" name="PeerJ">
        <title>Extensive microbial diversity within the chicken gut microbiome revealed by metagenomics and culture.</title>
        <authorList>
            <person name="Gilroy R."/>
            <person name="Ravi A."/>
            <person name="Getino M."/>
            <person name="Pursley I."/>
            <person name="Horton D.L."/>
            <person name="Alikhan N.F."/>
            <person name="Baker D."/>
            <person name="Gharbi K."/>
            <person name="Hall N."/>
            <person name="Watson M."/>
            <person name="Adriaenssens E.M."/>
            <person name="Foster-Nyarko E."/>
            <person name="Jarju S."/>
            <person name="Secka A."/>
            <person name="Antonio M."/>
            <person name="Oren A."/>
            <person name="Chaudhuri R.R."/>
            <person name="La Ragione R."/>
            <person name="Hildebrand F."/>
            <person name="Pallen M.J."/>
        </authorList>
    </citation>
    <scope>NUCLEOTIDE SEQUENCE</scope>
    <source>
        <strain evidence="3">ChiGjej1B1-2707</strain>
    </source>
</reference>
<evidence type="ECO:0008006" key="5">
    <source>
        <dbReference type="Google" id="ProtNLM"/>
    </source>
</evidence>
<evidence type="ECO:0000256" key="2">
    <source>
        <dbReference type="SAM" id="Phobius"/>
    </source>
</evidence>